<keyword evidence="3" id="KW-1185">Reference proteome</keyword>
<comment type="caution">
    <text evidence="2">The sequence shown here is derived from an EMBL/GenBank/DDBJ whole genome shotgun (WGS) entry which is preliminary data.</text>
</comment>
<evidence type="ECO:0000256" key="1">
    <source>
        <dbReference type="SAM" id="SignalP"/>
    </source>
</evidence>
<dbReference type="EMBL" id="RZTZ01000044">
    <property type="protein sequence ID" value="RVT56141.1"/>
    <property type="molecule type" value="Genomic_DNA"/>
</dbReference>
<evidence type="ECO:0000313" key="3">
    <source>
        <dbReference type="Proteomes" id="UP000288024"/>
    </source>
</evidence>
<dbReference type="PROSITE" id="PS51257">
    <property type="entry name" value="PROKAR_LIPOPROTEIN"/>
    <property type="match status" value="1"/>
</dbReference>
<organism evidence="2 3">
    <name type="scientific">Niallia taxi</name>
    <dbReference type="NCBI Taxonomy" id="2499688"/>
    <lineage>
        <taxon>Bacteria</taxon>
        <taxon>Bacillati</taxon>
        <taxon>Bacillota</taxon>
        <taxon>Bacilli</taxon>
        <taxon>Bacillales</taxon>
        <taxon>Bacillaceae</taxon>
        <taxon>Niallia</taxon>
    </lineage>
</organism>
<feature type="chain" id="PRO_5039253648" evidence="1">
    <location>
        <begin position="25"/>
        <end position="230"/>
    </location>
</feature>
<gene>
    <name evidence="2" type="ORF">EM808_28270</name>
</gene>
<reference evidence="2 3" key="1">
    <citation type="submission" date="2019-01" db="EMBL/GenBank/DDBJ databases">
        <title>Bacillus sp. M5HDSG1-1, whole genome shotgun sequence.</title>
        <authorList>
            <person name="Tuo L."/>
        </authorList>
    </citation>
    <scope>NUCLEOTIDE SEQUENCE [LARGE SCALE GENOMIC DNA]</scope>
    <source>
        <strain evidence="2 3">M5HDSG1-1</strain>
    </source>
</reference>
<protein>
    <submittedName>
        <fullName evidence="2">Uncharacterized protein</fullName>
    </submittedName>
</protein>
<feature type="signal peptide" evidence="1">
    <location>
        <begin position="1"/>
        <end position="24"/>
    </location>
</feature>
<accession>A0A437K2L1</accession>
<proteinExistence type="predicted"/>
<name>A0A437K2L1_9BACI</name>
<dbReference type="AlphaFoldDB" id="A0A437K2L1"/>
<dbReference type="GeneID" id="87620648"/>
<dbReference type="RefSeq" id="WP_127743133.1">
    <property type="nucleotide sequence ID" value="NZ_CAJCKN010000117.1"/>
</dbReference>
<evidence type="ECO:0000313" key="2">
    <source>
        <dbReference type="EMBL" id="RVT56141.1"/>
    </source>
</evidence>
<keyword evidence="1" id="KW-0732">Signal</keyword>
<sequence length="230" mass="26526">MKNLIILYSTVIMSLILASGCANNNRADVKEQPEKTTLSTINIDSNFIEYEQESSLYKNADLIVIANTDVAFKDREHIVKYMETDTTDKAIEDFYTRTPINISQVIKKPNEENIIENDKIEVIEPLSVIQTDEGEQKITRESYIEMQEQQEYMLYLKKNSYGEYSIINMNNGIFQVTKDTEDAISLEQQIEDAGLKIEEHTIADHEDISDQIDAKYSEEIEEVMEKNLDS</sequence>
<dbReference type="Proteomes" id="UP000288024">
    <property type="component" value="Unassembled WGS sequence"/>
</dbReference>